<dbReference type="InterPro" id="IPR020894">
    <property type="entry name" value="Cadherin_CS"/>
</dbReference>
<comment type="subcellular location">
    <subcellularLocation>
        <location evidence="1">Cell membrane</location>
        <topology evidence="1">Single-pass type I membrane protein</topology>
    </subcellularLocation>
</comment>
<protein>
    <submittedName>
        <fullName evidence="16">Protocadherin-9</fullName>
    </submittedName>
</protein>
<evidence type="ECO:0000256" key="14">
    <source>
        <dbReference type="SAM" id="SignalP"/>
    </source>
</evidence>
<keyword evidence="8 13" id="KW-1133">Transmembrane helix</keyword>
<dbReference type="InterPro" id="IPR015919">
    <property type="entry name" value="Cadherin-like_sf"/>
</dbReference>
<dbReference type="Pfam" id="PF08266">
    <property type="entry name" value="Cadherin_2"/>
    <property type="match status" value="1"/>
</dbReference>
<evidence type="ECO:0000259" key="15">
    <source>
        <dbReference type="PROSITE" id="PS50268"/>
    </source>
</evidence>
<name>A0AAV4JKZ7_9GAST</name>
<organism evidence="16 17">
    <name type="scientific">Elysia marginata</name>
    <dbReference type="NCBI Taxonomy" id="1093978"/>
    <lineage>
        <taxon>Eukaryota</taxon>
        <taxon>Metazoa</taxon>
        <taxon>Spiralia</taxon>
        <taxon>Lophotrochozoa</taxon>
        <taxon>Mollusca</taxon>
        <taxon>Gastropoda</taxon>
        <taxon>Heterobranchia</taxon>
        <taxon>Euthyneura</taxon>
        <taxon>Panpulmonata</taxon>
        <taxon>Sacoglossa</taxon>
        <taxon>Placobranchoidea</taxon>
        <taxon>Plakobranchidae</taxon>
        <taxon>Elysia</taxon>
    </lineage>
</organism>
<keyword evidence="6 11" id="KW-0106">Calcium</keyword>
<feature type="domain" description="Cadherin" evidence="15">
    <location>
        <begin position="42"/>
        <end position="154"/>
    </location>
</feature>
<keyword evidence="9 13" id="KW-0472">Membrane</keyword>
<dbReference type="InterPro" id="IPR013164">
    <property type="entry name" value="Cadherin_N"/>
</dbReference>
<dbReference type="PANTHER" id="PTHR24028:SF146">
    <property type="entry name" value="CADHERIN 96CB, ISOFORM D-RELATED"/>
    <property type="match status" value="1"/>
</dbReference>
<feature type="signal peptide" evidence="14">
    <location>
        <begin position="1"/>
        <end position="43"/>
    </location>
</feature>
<reference evidence="16 17" key="1">
    <citation type="journal article" date="2021" name="Elife">
        <title>Chloroplast acquisition without the gene transfer in kleptoplastic sea slugs, Plakobranchus ocellatus.</title>
        <authorList>
            <person name="Maeda T."/>
            <person name="Takahashi S."/>
            <person name="Yoshida T."/>
            <person name="Shimamura S."/>
            <person name="Takaki Y."/>
            <person name="Nagai Y."/>
            <person name="Toyoda A."/>
            <person name="Suzuki Y."/>
            <person name="Arimoto A."/>
            <person name="Ishii H."/>
            <person name="Satoh N."/>
            <person name="Nishiyama T."/>
            <person name="Hasebe M."/>
            <person name="Maruyama T."/>
            <person name="Minagawa J."/>
            <person name="Obokata J."/>
            <person name="Shigenobu S."/>
        </authorList>
    </citation>
    <scope>NUCLEOTIDE SEQUENCE [LARGE SCALE GENOMIC DNA]</scope>
</reference>
<feature type="transmembrane region" description="Helical" evidence="13">
    <location>
        <begin position="680"/>
        <end position="704"/>
    </location>
</feature>
<dbReference type="GO" id="GO:0007156">
    <property type="term" value="P:homophilic cell adhesion via plasma membrane adhesion molecules"/>
    <property type="evidence" value="ECO:0007669"/>
    <property type="project" value="InterPro"/>
</dbReference>
<feature type="region of interest" description="Disordered" evidence="12">
    <location>
        <begin position="788"/>
        <end position="812"/>
    </location>
</feature>
<dbReference type="PROSITE" id="PS50268">
    <property type="entry name" value="CADHERIN_2"/>
    <property type="match status" value="6"/>
</dbReference>
<gene>
    <name evidence="16" type="ORF">ElyMa_003376800</name>
</gene>
<dbReference type="PANTHER" id="PTHR24028">
    <property type="entry name" value="CADHERIN-87A"/>
    <property type="match status" value="1"/>
</dbReference>
<evidence type="ECO:0000256" key="7">
    <source>
        <dbReference type="ARBA" id="ARBA00022889"/>
    </source>
</evidence>
<dbReference type="Pfam" id="PF00028">
    <property type="entry name" value="Cadherin"/>
    <property type="match status" value="5"/>
</dbReference>
<evidence type="ECO:0000313" key="17">
    <source>
        <dbReference type="Proteomes" id="UP000762676"/>
    </source>
</evidence>
<evidence type="ECO:0000256" key="4">
    <source>
        <dbReference type="ARBA" id="ARBA00022729"/>
    </source>
</evidence>
<dbReference type="CDD" id="cd11304">
    <property type="entry name" value="Cadherin_repeat"/>
    <property type="match status" value="6"/>
</dbReference>
<sequence length="812" mass="88590">MNSKFSSLLPFGKLRWRCSQRMTANRGTCFFLLSVLLPQVALSQDRTYNFKEQEPEGSFVGNIARDLNLEAIISDAIFQSLQYSILVYKDGDYFRIDPVNSDLFTRGVLDREEICPYDSQCVLELRVGARSETDLQKYSIVVNLLDINDNSPRFNQTTFTQPIPESVQVGKKYPLPGALDDDRGPGNSIQSYSIRPFNGLPNDGTFEVEFSQKLDGTSDVSLVVRRSLDRETRDNYNLVLTAVDGGSDPSPREGSMSIIVQVLDDNDHTPMFDQARYSVQVGENTVSGAVIITLTATDGDIGPNAALQYRLSVHQDASVARQFAVDRVTGELTARVALTSGSYTIIVEAVDGGSRQRVNQTVVEVTVIDTENNPPLITVDPLNEGSPWALISEEAKVDDLVAHVTVFDPDSGPNGAVLCYSQSAFFDLHPQEDNDYLVVVAKPLDREVTPEFRVTLFCEDSGSPKLNDTQVFDVLVKDENDNPPILRDGGDVTVQFPENNTINDVVTLIEATDADSGENAALRFSLLDNSGGFFQIPQGSNVLLCSRVLDRETNDSHVVKVLVQDGGDPPKSATGTVTISLQDVNDVAPKFFQASDADEGRNGEVRYILARQNSSLFNLDPVLGDLVTLRELTTKDVGVYNLTVTASDAGAAPLSTTKKFSVVVKVDPGMKAVKGDDNNAAIAIGLVCGTALLAAAVIAVVCYVKRRDKSTSGKGKPLRYLDTAVENNSSSPRILDVTQLEGLNHYGENKQEPNNNITFSNGTEPYAKYSVPKLSVGYPGVSCSKVVTNDDQKLGSSNRRDERQNKALQDRT</sequence>
<keyword evidence="17" id="KW-1185">Reference proteome</keyword>
<keyword evidence="2" id="KW-1003">Cell membrane</keyword>
<evidence type="ECO:0000256" key="3">
    <source>
        <dbReference type="ARBA" id="ARBA00022692"/>
    </source>
</evidence>
<feature type="chain" id="PRO_5043910053" evidence="14">
    <location>
        <begin position="44"/>
        <end position="812"/>
    </location>
</feature>
<feature type="domain" description="Cadherin" evidence="15">
    <location>
        <begin position="155"/>
        <end position="272"/>
    </location>
</feature>
<dbReference type="FunFam" id="2.60.40.60:FF:000007">
    <property type="entry name" value="Protocadherin alpha 2"/>
    <property type="match status" value="1"/>
</dbReference>
<dbReference type="Gene3D" id="2.60.40.60">
    <property type="entry name" value="Cadherins"/>
    <property type="match status" value="6"/>
</dbReference>
<keyword evidence="10" id="KW-0325">Glycoprotein</keyword>
<dbReference type="Proteomes" id="UP000762676">
    <property type="component" value="Unassembled WGS sequence"/>
</dbReference>
<feature type="domain" description="Cadherin" evidence="15">
    <location>
        <begin position="592"/>
        <end position="664"/>
    </location>
</feature>
<keyword evidence="4 14" id="KW-0732">Signal</keyword>
<dbReference type="SMART" id="SM00112">
    <property type="entry name" value="CA"/>
    <property type="match status" value="6"/>
</dbReference>
<evidence type="ECO:0000256" key="1">
    <source>
        <dbReference type="ARBA" id="ARBA00004251"/>
    </source>
</evidence>
<evidence type="ECO:0000256" key="5">
    <source>
        <dbReference type="ARBA" id="ARBA00022737"/>
    </source>
</evidence>
<dbReference type="EMBL" id="BMAT01006951">
    <property type="protein sequence ID" value="GFS22945.1"/>
    <property type="molecule type" value="Genomic_DNA"/>
</dbReference>
<comment type="caution">
    <text evidence="16">The sequence shown here is derived from an EMBL/GenBank/DDBJ whole genome shotgun (WGS) entry which is preliminary data.</text>
</comment>
<feature type="domain" description="Cadherin" evidence="15">
    <location>
        <begin position="391"/>
        <end position="486"/>
    </location>
</feature>
<evidence type="ECO:0000256" key="9">
    <source>
        <dbReference type="ARBA" id="ARBA00023136"/>
    </source>
</evidence>
<evidence type="ECO:0000256" key="2">
    <source>
        <dbReference type="ARBA" id="ARBA00022475"/>
    </source>
</evidence>
<evidence type="ECO:0000256" key="13">
    <source>
        <dbReference type="SAM" id="Phobius"/>
    </source>
</evidence>
<accession>A0AAV4JKZ7</accession>
<feature type="domain" description="Cadherin" evidence="15">
    <location>
        <begin position="273"/>
        <end position="377"/>
    </location>
</feature>
<proteinExistence type="predicted"/>
<feature type="domain" description="Cadherin" evidence="15">
    <location>
        <begin position="493"/>
        <end position="591"/>
    </location>
</feature>
<evidence type="ECO:0000256" key="8">
    <source>
        <dbReference type="ARBA" id="ARBA00022989"/>
    </source>
</evidence>
<keyword evidence="7" id="KW-0130">Cell adhesion</keyword>
<dbReference type="FunFam" id="2.60.40.60:FF:000002">
    <property type="entry name" value="Protocadherin alpha 2"/>
    <property type="match status" value="1"/>
</dbReference>
<keyword evidence="3 13" id="KW-0812">Transmembrane</keyword>
<evidence type="ECO:0000256" key="6">
    <source>
        <dbReference type="ARBA" id="ARBA00022837"/>
    </source>
</evidence>
<dbReference type="AlphaFoldDB" id="A0AAV4JKZ7"/>
<dbReference type="InterPro" id="IPR050174">
    <property type="entry name" value="Protocadherin/Cadherin-CA"/>
</dbReference>
<dbReference type="PROSITE" id="PS00232">
    <property type="entry name" value="CADHERIN_1"/>
    <property type="match status" value="2"/>
</dbReference>
<evidence type="ECO:0000256" key="12">
    <source>
        <dbReference type="SAM" id="MobiDB-lite"/>
    </source>
</evidence>
<dbReference type="GO" id="GO:0005886">
    <property type="term" value="C:plasma membrane"/>
    <property type="evidence" value="ECO:0007669"/>
    <property type="project" value="UniProtKB-SubCell"/>
</dbReference>
<keyword evidence="5" id="KW-0677">Repeat</keyword>
<dbReference type="PRINTS" id="PR00205">
    <property type="entry name" value="CADHERIN"/>
</dbReference>
<dbReference type="FunFam" id="2.60.40.60:FF:000134">
    <property type="entry name" value="protocadherin Fat 4"/>
    <property type="match status" value="1"/>
</dbReference>
<dbReference type="InterPro" id="IPR002126">
    <property type="entry name" value="Cadherin-like_dom"/>
</dbReference>
<evidence type="ECO:0000256" key="11">
    <source>
        <dbReference type="PROSITE-ProRule" id="PRU00043"/>
    </source>
</evidence>
<evidence type="ECO:0000313" key="16">
    <source>
        <dbReference type="EMBL" id="GFS22945.1"/>
    </source>
</evidence>
<evidence type="ECO:0000256" key="10">
    <source>
        <dbReference type="ARBA" id="ARBA00023180"/>
    </source>
</evidence>
<dbReference type="GO" id="GO:0005509">
    <property type="term" value="F:calcium ion binding"/>
    <property type="evidence" value="ECO:0007669"/>
    <property type="project" value="UniProtKB-UniRule"/>
</dbReference>
<dbReference type="SUPFAM" id="SSF49313">
    <property type="entry name" value="Cadherin-like"/>
    <property type="match status" value="6"/>
</dbReference>